<dbReference type="OrthoDB" id="5958943at2759"/>
<dbReference type="InterPro" id="IPR001138">
    <property type="entry name" value="Zn2Cys6_DnaBD"/>
</dbReference>
<dbReference type="EMBL" id="JAGMVJ010000008">
    <property type="protein sequence ID" value="KAH7088478.1"/>
    <property type="molecule type" value="Genomic_DNA"/>
</dbReference>
<sequence length="603" mass="67833">MPQKRSQFSSCDACRRSRVACDASRKRRQSIPSTWGQSCSRCLKRKRVCTFEWMTKSARPAHTSDGRKLSIIPYEPAAHNDGVAASTLDPSKAAQADAMKPGTAVTDFDTRQWSTSFLNQSFDKVFGISLGRYGCPFVSDAACDIYRSVFQLFGELDVGMGNYSGHQILVRTPTELERYQNSEDTIEECLQSATLAYASHWLHLASEPRLSESELRDFIRTTWRAARRNMLKALNLRSYRSILALYLFAQTPIPIDITPEEEVDGICRPVCMQNAFHQLQRLRERRESYQNQGDVMNTHIKRPTTSSLLDLENRAHWAAMMWDTAGSLALGLRTSLSSGLKGACSEQTWRLVQAFLTGSFTPRAQNWHKTDENITNEMASEIIAGACICKTYMWQHITSLKEGLREGVDDDYVLVAWRALLETIKTFTSVIHPLLERCREHISRLDPAIRLSLYSVNLQYCLGILILVDALEVAARQDLLSQISTVKQEAEHESFQVLKFGLKTSYTIHQSPARQEMAGNQDTQSDFASLSSATLVAVDPYPQYVVDLVLLLNRSLSGRAGIADEGHGTRSHPKKILFDSLNQLPQTSKSIYLAQQLLSGKAR</sequence>
<evidence type="ECO:0000256" key="1">
    <source>
        <dbReference type="ARBA" id="ARBA00023242"/>
    </source>
</evidence>
<dbReference type="SMART" id="SM00066">
    <property type="entry name" value="GAL4"/>
    <property type="match status" value="1"/>
</dbReference>
<protein>
    <recommendedName>
        <fullName evidence="2">Zn(2)-C6 fungal-type domain-containing protein</fullName>
    </recommendedName>
</protein>
<reference evidence="3" key="1">
    <citation type="journal article" date="2021" name="Nat. Commun.">
        <title>Genetic determinants of endophytism in the Arabidopsis root mycobiome.</title>
        <authorList>
            <person name="Mesny F."/>
            <person name="Miyauchi S."/>
            <person name="Thiergart T."/>
            <person name="Pickel B."/>
            <person name="Atanasova L."/>
            <person name="Karlsson M."/>
            <person name="Huettel B."/>
            <person name="Barry K.W."/>
            <person name="Haridas S."/>
            <person name="Chen C."/>
            <person name="Bauer D."/>
            <person name="Andreopoulos W."/>
            <person name="Pangilinan J."/>
            <person name="LaButti K."/>
            <person name="Riley R."/>
            <person name="Lipzen A."/>
            <person name="Clum A."/>
            <person name="Drula E."/>
            <person name="Henrissat B."/>
            <person name="Kohler A."/>
            <person name="Grigoriev I.V."/>
            <person name="Martin F.M."/>
            <person name="Hacquard S."/>
        </authorList>
    </citation>
    <scope>NUCLEOTIDE SEQUENCE</scope>
    <source>
        <strain evidence="3">MPI-SDFR-AT-0120</strain>
    </source>
</reference>
<dbReference type="GO" id="GO:0000981">
    <property type="term" value="F:DNA-binding transcription factor activity, RNA polymerase II-specific"/>
    <property type="evidence" value="ECO:0007669"/>
    <property type="project" value="InterPro"/>
</dbReference>
<evidence type="ECO:0000259" key="2">
    <source>
        <dbReference type="PROSITE" id="PS50048"/>
    </source>
</evidence>
<comment type="caution">
    <text evidence="3">The sequence shown here is derived from an EMBL/GenBank/DDBJ whole genome shotgun (WGS) entry which is preliminary data.</text>
</comment>
<feature type="domain" description="Zn(2)-C6 fungal-type" evidence="2">
    <location>
        <begin position="10"/>
        <end position="51"/>
    </location>
</feature>
<dbReference type="Proteomes" id="UP000813461">
    <property type="component" value="Unassembled WGS sequence"/>
</dbReference>
<organism evidence="3 4">
    <name type="scientific">Paraphoma chrysanthemicola</name>
    <dbReference type="NCBI Taxonomy" id="798071"/>
    <lineage>
        <taxon>Eukaryota</taxon>
        <taxon>Fungi</taxon>
        <taxon>Dikarya</taxon>
        <taxon>Ascomycota</taxon>
        <taxon>Pezizomycotina</taxon>
        <taxon>Dothideomycetes</taxon>
        <taxon>Pleosporomycetidae</taxon>
        <taxon>Pleosporales</taxon>
        <taxon>Pleosporineae</taxon>
        <taxon>Phaeosphaeriaceae</taxon>
        <taxon>Paraphoma</taxon>
    </lineage>
</organism>
<dbReference type="AlphaFoldDB" id="A0A8K0VYZ9"/>
<keyword evidence="1" id="KW-0539">Nucleus</keyword>
<accession>A0A8K0VYZ9</accession>
<dbReference type="InterPro" id="IPR036864">
    <property type="entry name" value="Zn2-C6_fun-type_DNA-bd_sf"/>
</dbReference>
<dbReference type="Gene3D" id="4.10.240.10">
    <property type="entry name" value="Zn(2)-C6 fungal-type DNA-binding domain"/>
    <property type="match status" value="1"/>
</dbReference>
<keyword evidence="4" id="KW-1185">Reference proteome</keyword>
<dbReference type="PROSITE" id="PS50048">
    <property type="entry name" value="ZN2_CY6_FUNGAL_2"/>
    <property type="match status" value="1"/>
</dbReference>
<dbReference type="CDD" id="cd00067">
    <property type="entry name" value="GAL4"/>
    <property type="match status" value="1"/>
</dbReference>
<proteinExistence type="predicted"/>
<evidence type="ECO:0000313" key="3">
    <source>
        <dbReference type="EMBL" id="KAH7088478.1"/>
    </source>
</evidence>
<dbReference type="SUPFAM" id="SSF57701">
    <property type="entry name" value="Zn2/Cys6 DNA-binding domain"/>
    <property type="match status" value="1"/>
</dbReference>
<name>A0A8K0VYZ9_9PLEO</name>
<gene>
    <name evidence="3" type="ORF">FB567DRAFT_524458</name>
</gene>
<dbReference type="GO" id="GO:0008270">
    <property type="term" value="F:zinc ion binding"/>
    <property type="evidence" value="ECO:0007669"/>
    <property type="project" value="InterPro"/>
</dbReference>
<evidence type="ECO:0000313" key="4">
    <source>
        <dbReference type="Proteomes" id="UP000813461"/>
    </source>
</evidence>